<dbReference type="GO" id="GO:0004722">
    <property type="term" value="F:protein serine/threonine phosphatase activity"/>
    <property type="evidence" value="ECO:0007669"/>
    <property type="project" value="TreeGrafter"/>
</dbReference>
<sequence length="800" mass="86459">MAHLFSRSFHCLWLPRCNLPPKSSERLRIYSPIPLPKPWVTFTHHTHMLPNATSSRNSDPEDFDILSSTEHSDGTFVFRFGTASEIRQQLDELNKKKKTDEWKKKKKSDALNKKKKLDASNKKKLAREGVVEEDKASVRALVSDGVEKLNTDVYRTSGDEIESSSTVVVSVADQHSLLPVKEKESIVLNSDYGSPVINDRHLKLDSVEDGDGHQEIFSEDIGAECNGFLSASEEDSELDNHQEAVVSTVVPESDAVSALKSGAAAEVEEHEAGKGYGVDGVTNNLATAVDADLSELVQESPSLESEQVGYSAKNNPTAIIGAEISELVPESIPLESDSEQADYTATNTPTSLKSEQVDYSASNNLIGEDTDASEVVPESICLESEQVGDSATNNLTAAVGTDLSELVQESTSLESEQVGYSETEILNVVVDADISELLPQATFLGSEKAGYSETNNLTGGVDTELSELVPVSTSLGSELLANDEETTHLIVDDLIDASKPGKSELLHDEVPSSDLENITDVDNTERSDYENSSQLITTQIHSVEVASHRTNASKTELYLVSGGACLPHPSKALTGREDAYFISQQNWLAVADGVGQWSVEGNAGLYIRELIENCENIVSNYENISTIKPAEVITRGAAETQTPGSSAVLVAHFDGQVLHSANVGNTGFIIIRNGFIFKKSTPMFHEFNFPLQIVKGHNPSALIEGYTIDLHDGDVIVTATNGLFDNLYDQEIASIISKSLQASLTPQEIAELLAVRAQDVGRSTSLRSPFSDAAQALGYVGYVGGKLDDVTVIVSLVQPR</sequence>
<dbReference type="PANTHER" id="PTHR12320">
    <property type="entry name" value="PROTEIN PHOSPHATASE 2C"/>
    <property type="match status" value="1"/>
</dbReference>
<gene>
    <name evidence="3" type="ORF">VNO80_28437</name>
</gene>
<protein>
    <recommendedName>
        <fullName evidence="2">PPM-type phosphatase domain-containing protein</fullName>
    </recommendedName>
</protein>
<dbReference type="EMBL" id="JAYMYR010000011">
    <property type="protein sequence ID" value="KAK7331700.1"/>
    <property type="molecule type" value="Genomic_DNA"/>
</dbReference>
<evidence type="ECO:0000313" key="4">
    <source>
        <dbReference type="Proteomes" id="UP001374584"/>
    </source>
</evidence>
<evidence type="ECO:0000313" key="3">
    <source>
        <dbReference type="EMBL" id="KAK7331700.1"/>
    </source>
</evidence>
<evidence type="ECO:0000259" key="2">
    <source>
        <dbReference type="PROSITE" id="PS51746"/>
    </source>
</evidence>
<feature type="domain" description="PPM-type phosphatase" evidence="2">
    <location>
        <begin position="563"/>
        <end position="797"/>
    </location>
</feature>
<dbReference type="SUPFAM" id="SSF81606">
    <property type="entry name" value="PP2C-like"/>
    <property type="match status" value="1"/>
</dbReference>
<evidence type="ECO:0000256" key="1">
    <source>
        <dbReference type="SAM" id="MobiDB-lite"/>
    </source>
</evidence>
<reference evidence="3 4" key="1">
    <citation type="submission" date="2024-01" db="EMBL/GenBank/DDBJ databases">
        <title>The genomes of 5 underutilized Papilionoideae crops provide insights into root nodulation and disease resistanc.</title>
        <authorList>
            <person name="Jiang F."/>
        </authorList>
    </citation>
    <scope>NUCLEOTIDE SEQUENCE [LARGE SCALE GENOMIC DNA]</scope>
    <source>
        <strain evidence="3">JINMINGXINNONG_FW02</strain>
        <tissue evidence="3">Leaves</tissue>
    </source>
</reference>
<dbReference type="AlphaFoldDB" id="A0AAN9QBE8"/>
<keyword evidence="4" id="KW-1185">Reference proteome</keyword>
<name>A0AAN9QBE8_PHACN</name>
<dbReference type="Gene3D" id="3.60.40.10">
    <property type="entry name" value="PPM-type phosphatase domain"/>
    <property type="match status" value="1"/>
</dbReference>
<dbReference type="Proteomes" id="UP001374584">
    <property type="component" value="Unassembled WGS sequence"/>
</dbReference>
<dbReference type="InterPro" id="IPR039123">
    <property type="entry name" value="PPTC7"/>
</dbReference>
<dbReference type="GO" id="GO:0009507">
    <property type="term" value="C:chloroplast"/>
    <property type="evidence" value="ECO:0007669"/>
    <property type="project" value="TreeGrafter"/>
</dbReference>
<dbReference type="SMART" id="SM00332">
    <property type="entry name" value="PP2Cc"/>
    <property type="match status" value="1"/>
</dbReference>
<dbReference type="InterPro" id="IPR036457">
    <property type="entry name" value="PPM-type-like_dom_sf"/>
</dbReference>
<proteinExistence type="predicted"/>
<dbReference type="PROSITE" id="PS51746">
    <property type="entry name" value="PPM_2"/>
    <property type="match status" value="1"/>
</dbReference>
<comment type="caution">
    <text evidence="3">The sequence shown here is derived from an EMBL/GenBank/DDBJ whole genome shotgun (WGS) entry which is preliminary data.</text>
</comment>
<feature type="region of interest" description="Disordered" evidence="1">
    <location>
        <begin position="97"/>
        <end position="123"/>
    </location>
</feature>
<dbReference type="PANTHER" id="PTHR12320:SF1">
    <property type="entry name" value="PROTEIN PHOSPHATASE PTC7 HOMOLOG"/>
    <property type="match status" value="1"/>
</dbReference>
<dbReference type="InterPro" id="IPR001932">
    <property type="entry name" value="PPM-type_phosphatase-like_dom"/>
</dbReference>
<organism evidence="3 4">
    <name type="scientific">Phaseolus coccineus</name>
    <name type="common">Scarlet runner bean</name>
    <name type="synonym">Phaseolus multiflorus</name>
    <dbReference type="NCBI Taxonomy" id="3886"/>
    <lineage>
        <taxon>Eukaryota</taxon>
        <taxon>Viridiplantae</taxon>
        <taxon>Streptophyta</taxon>
        <taxon>Embryophyta</taxon>
        <taxon>Tracheophyta</taxon>
        <taxon>Spermatophyta</taxon>
        <taxon>Magnoliopsida</taxon>
        <taxon>eudicotyledons</taxon>
        <taxon>Gunneridae</taxon>
        <taxon>Pentapetalae</taxon>
        <taxon>rosids</taxon>
        <taxon>fabids</taxon>
        <taxon>Fabales</taxon>
        <taxon>Fabaceae</taxon>
        <taxon>Papilionoideae</taxon>
        <taxon>50 kb inversion clade</taxon>
        <taxon>NPAAA clade</taxon>
        <taxon>indigoferoid/millettioid clade</taxon>
        <taxon>Phaseoleae</taxon>
        <taxon>Phaseolus</taxon>
    </lineage>
</organism>
<accession>A0AAN9QBE8</accession>